<dbReference type="PANTHER" id="PTHR43272:SF32">
    <property type="entry name" value="AMP-DEPENDENT SYNTHETASE_LIGASE DOMAIN-CONTAINING PROTEIN"/>
    <property type="match status" value="1"/>
</dbReference>
<dbReference type="Gene3D" id="3.40.50.12780">
    <property type="entry name" value="N-terminal domain of ligase-like"/>
    <property type="match status" value="1"/>
</dbReference>
<dbReference type="EC" id="6.2.1.3" evidence="4"/>
<proteinExistence type="predicted"/>
<feature type="domain" description="AMP-dependent synthetase/ligase" evidence="5">
    <location>
        <begin position="82"/>
        <end position="157"/>
    </location>
</feature>
<keyword evidence="2" id="KW-0276">Fatty acid metabolism</keyword>
<dbReference type="EMBL" id="CAJPIN010008205">
    <property type="protein sequence ID" value="CAG2058887.1"/>
    <property type="molecule type" value="Genomic_DNA"/>
</dbReference>
<gene>
    <name evidence="6" type="ORF">TPAB3V08_LOCUS5853</name>
</gene>
<evidence type="ECO:0000256" key="3">
    <source>
        <dbReference type="ARBA" id="ARBA00023098"/>
    </source>
</evidence>
<dbReference type="SUPFAM" id="SSF56801">
    <property type="entry name" value="Acetyl-CoA synthetase-like"/>
    <property type="match status" value="1"/>
</dbReference>
<name>A0ABN7NXB0_TIMPD</name>
<organism evidence="6 7">
    <name type="scientific">Timema podura</name>
    <name type="common">Walking stick</name>
    <dbReference type="NCBI Taxonomy" id="61482"/>
    <lineage>
        <taxon>Eukaryota</taxon>
        <taxon>Metazoa</taxon>
        <taxon>Ecdysozoa</taxon>
        <taxon>Arthropoda</taxon>
        <taxon>Hexapoda</taxon>
        <taxon>Insecta</taxon>
        <taxon>Pterygota</taxon>
        <taxon>Neoptera</taxon>
        <taxon>Polyneoptera</taxon>
        <taxon>Phasmatodea</taxon>
        <taxon>Timematodea</taxon>
        <taxon>Timematoidea</taxon>
        <taxon>Timematidae</taxon>
        <taxon>Timema</taxon>
    </lineage>
</organism>
<dbReference type="PANTHER" id="PTHR43272">
    <property type="entry name" value="LONG-CHAIN-FATTY-ACID--COA LIGASE"/>
    <property type="match status" value="1"/>
</dbReference>
<evidence type="ECO:0000256" key="4">
    <source>
        <dbReference type="ARBA" id="ARBA00026121"/>
    </source>
</evidence>
<dbReference type="InterPro" id="IPR000873">
    <property type="entry name" value="AMP-dep_synth/lig_dom"/>
</dbReference>
<feature type="non-terminal residue" evidence="6">
    <location>
        <position position="185"/>
    </location>
</feature>
<comment type="caution">
    <text evidence="6">The sequence shown here is derived from an EMBL/GenBank/DDBJ whole genome shotgun (WGS) entry which is preliminary data.</text>
</comment>
<dbReference type="Proteomes" id="UP001153148">
    <property type="component" value="Unassembled WGS sequence"/>
</dbReference>
<sequence>MLQQVWMTHNASEYKRTTSSDGRINPSLTGSSTLGDECVMLGWSCRASGPFTDPSDGSSQIDSNSLGYSMASLLVFSKIKKALGLDRCKTFLNGAAPLSIEVKKYFLSLDILLCDAYGMSETTAGHTVSRDDIFRLTSAGKSLPGTKTKIYNPGQDQQGEVRGLGGDRISSRGSRNLFVQWQQCK</sequence>
<keyword evidence="7" id="KW-1185">Reference proteome</keyword>
<evidence type="ECO:0000313" key="6">
    <source>
        <dbReference type="EMBL" id="CAG2058887.1"/>
    </source>
</evidence>
<reference evidence="6" key="1">
    <citation type="submission" date="2021-03" db="EMBL/GenBank/DDBJ databases">
        <authorList>
            <person name="Tran Van P."/>
        </authorList>
    </citation>
    <scope>NUCLEOTIDE SEQUENCE</scope>
</reference>
<evidence type="ECO:0000256" key="2">
    <source>
        <dbReference type="ARBA" id="ARBA00022832"/>
    </source>
</evidence>
<accession>A0ABN7NXB0</accession>
<dbReference type="Pfam" id="PF00501">
    <property type="entry name" value="AMP-binding"/>
    <property type="match status" value="1"/>
</dbReference>
<keyword evidence="1" id="KW-0436">Ligase</keyword>
<evidence type="ECO:0000256" key="1">
    <source>
        <dbReference type="ARBA" id="ARBA00022598"/>
    </source>
</evidence>
<evidence type="ECO:0000313" key="7">
    <source>
        <dbReference type="Proteomes" id="UP001153148"/>
    </source>
</evidence>
<keyword evidence="3" id="KW-0443">Lipid metabolism</keyword>
<evidence type="ECO:0000259" key="5">
    <source>
        <dbReference type="Pfam" id="PF00501"/>
    </source>
</evidence>
<dbReference type="InterPro" id="IPR042099">
    <property type="entry name" value="ANL_N_sf"/>
</dbReference>
<protein>
    <recommendedName>
        <fullName evidence="4">long-chain-fatty-acid--CoA ligase</fullName>
        <ecNumber evidence="4">6.2.1.3</ecNumber>
    </recommendedName>
</protein>